<protein>
    <submittedName>
        <fullName evidence="5">Transcriptional regulator, AraC family</fullName>
    </submittedName>
</protein>
<keyword evidence="3" id="KW-0804">Transcription</keyword>
<dbReference type="InterPro" id="IPR018060">
    <property type="entry name" value="HTH_AraC"/>
</dbReference>
<dbReference type="EMBL" id="LT907988">
    <property type="protein sequence ID" value="SOE46189.1"/>
    <property type="molecule type" value="Genomic_DNA"/>
</dbReference>
<dbReference type="Proteomes" id="UP000078558">
    <property type="component" value="Chromosome I"/>
</dbReference>
<dbReference type="Gene3D" id="3.20.80.10">
    <property type="entry name" value="Regulatory factor, effector binding domain"/>
    <property type="match status" value="1"/>
</dbReference>
<dbReference type="PROSITE" id="PS00041">
    <property type="entry name" value="HTH_ARAC_FAMILY_1"/>
    <property type="match status" value="1"/>
</dbReference>
<name>A0A1C3K3E3_9BURK</name>
<keyword evidence="2" id="KW-0238">DNA-binding</keyword>
<dbReference type="EMBL" id="FLRC01000024">
    <property type="protein sequence ID" value="SBT26010.1"/>
    <property type="molecule type" value="Genomic_DNA"/>
</dbReference>
<reference evidence="6 7" key="2">
    <citation type="submission" date="2017-08" db="EMBL/GenBank/DDBJ databases">
        <authorList>
            <person name="de Groot N.N."/>
        </authorList>
    </citation>
    <scope>NUCLEOTIDE SEQUENCE [LARGE SCALE GENOMIC DNA]</scope>
    <source>
        <strain evidence="6">Orrdi1</strain>
    </source>
</reference>
<reference evidence="5 7" key="1">
    <citation type="submission" date="2016-06" db="EMBL/GenBank/DDBJ databases">
        <authorList>
            <person name="Kjaerup R.B."/>
            <person name="Dalgaard T.S."/>
            <person name="Juul-Madsen H.R."/>
        </authorList>
    </citation>
    <scope>NUCLEOTIDE SEQUENCE [LARGE SCALE GENOMIC DNA]</scope>
    <source>
        <strain evidence="5">Orrdi1</strain>
    </source>
</reference>
<keyword evidence="1" id="KW-0805">Transcription regulation</keyword>
<proteinExistence type="predicted"/>
<evidence type="ECO:0000313" key="6">
    <source>
        <dbReference type="EMBL" id="SOE46189.1"/>
    </source>
</evidence>
<dbReference type="InterPro" id="IPR009057">
    <property type="entry name" value="Homeodomain-like_sf"/>
</dbReference>
<dbReference type="InterPro" id="IPR029442">
    <property type="entry name" value="GyrI-like"/>
</dbReference>
<accession>A0A1C3K3E3</accession>
<dbReference type="SUPFAM" id="SSF55136">
    <property type="entry name" value="Probable bacterial effector-binding domain"/>
    <property type="match status" value="1"/>
</dbReference>
<evidence type="ECO:0000256" key="2">
    <source>
        <dbReference type="ARBA" id="ARBA00023125"/>
    </source>
</evidence>
<dbReference type="STRING" id="1851544.ODI_02007"/>
<dbReference type="GO" id="GO:0003700">
    <property type="term" value="F:DNA-binding transcription factor activity"/>
    <property type="evidence" value="ECO:0007669"/>
    <property type="project" value="InterPro"/>
</dbReference>
<feature type="domain" description="HTH araC/xylS-type" evidence="4">
    <location>
        <begin position="14"/>
        <end position="112"/>
    </location>
</feature>
<dbReference type="SMART" id="SM00342">
    <property type="entry name" value="HTH_ARAC"/>
    <property type="match status" value="1"/>
</dbReference>
<dbReference type="GO" id="GO:0043565">
    <property type="term" value="F:sequence-specific DNA binding"/>
    <property type="evidence" value="ECO:0007669"/>
    <property type="project" value="InterPro"/>
</dbReference>
<dbReference type="SMART" id="SM00871">
    <property type="entry name" value="AraC_E_bind"/>
    <property type="match status" value="1"/>
</dbReference>
<dbReference type="InterPro" id="IPR050908">
    <property type="entry name" value="SmbC-like"/>
</dbReference>
<dbReference type="KEGG" id="odi:ODI_R0185"/>
<dbReference type="InterPro" id="IPR020449">
    <property type="entry name" value="Tscrpt_reg_AraC-type_HTH"/>
</dbReference>
<dbReference type="OrthoDB" id="282744at2"/>
<dbReference type="SUPFAM" id="SSF46689">
    <property type="entry name" value="Homeodomain-like"/>
    <property type="match status" value="2"/>
</dbReference>
<dbReference type="Pfam" id="PF06445">
    <property type="entry name" value="GyrI-like"/>
    <property type="match status" value="1"/>
</dbReference>
<dbReference type="InterPro" id="IPR011256">
    <property type="entry name" value="Reg_factor_effector_dom_sf"/>
</dbReference>
<dbReference type="InterPro" id="IPR010499">
    <property type="entry name" value="AraC_E-bd"/>
</dbReference>
<organism evidence="5 7">
    <name type="scientific">Orrella dioscoreae</name>
    <dbReference type="NCBI Taxonomy" id="1851544"/>
    <lineage>
        <taxon>Bacteria</taxon>
        <taxon>Pseudomonadati</taxon>
        <taxon>Pseudomonadota</taxon>
        <taxon>Betaproteobacteria</taxon>
        <taxon>Burkholderiales</taxon>
        <taxon>Alcaligenaceae</taxon>
        <taxon>Orrella</taxon>
    </lineage>
</organism>
<dbReference type="AlphaFoldDB" id="A0A1C3K3E3"/>
<dbReference type="PANTHER" id="PTHR40055:SF1">
    <property type="entry name" value="TRANSCRIPTIONAL REGULATOR YGIV-RELATED"/>
    <property type="match status" value="1"/>
</dbReference>
<evidence type="ECO:0000259" key="4">
    <source>
        <dbReference type="PROSITE" id="PS01124"/>
    </source>
</evidence>
<evidence type="ECO:0000256" key="3">
    <source>
        <dbReference type="ARBA" id="ARBA00023163"/>
    </source>
</evidence>
<dbReference type="RefSeq" id="WP_067755020.1">
    <property type="nucleotide sequence ID" value="NZ_LT907988.1"/>
</dbReference>
<dbReference type="Pfam" id="PF12833">
    <property type="entry name" value="HTH_18"/>
    <property type="match status" value="1"/>
</dbReference>
<dbReference type="PROSITE" id="PS01124">
    <property type="entry name" value="HTH_ARAC_FAMILY_2"/>
    <property type="match status" value="1"/>
</dbReference>
<keyword evidence="7" id="KW-1185">Reference proteome</keyword>
<dbReference type="PRINTS" id="PR00032">
    <property type="entry name" value="HTHARAC"/>
</dbReference>
<dbReference type="Gene3D" id="1.10.10.60">
    <property type="entry name" value="Homeodomain-like"/>
    <property type="match status" value="2"/>
</dbReference>
<dbReference type="InterPro" id="IPR018062">
    <property type="entry name" value="HTH_AraC-typ_CS"/>
</dbReference>
<evidence type="ECO:0000256" key="1">
    <source>
        <dbReference type="ARBA" id="ARBA00023015"/>
    </source>
</evidence>
<evidence type="ECO:0000313" key="7">
    <source>
        <dbReference type="Proteomes" id="UP000078558"/>
    </source>
</evidence>
<dbReference type="PANTHER" id="PTHR40055">
    <property type="entry name" value="TRANSCRIPTIONAL REGULATOR YGIV-RELATED"/>
    <property type="match status" value="1"/>
</dbReference>
<evidence type="ECO:0000313" key="5">
    <source>
        <dbReference type="EMBL" id="SBT26010.1"/>
    </source>
</evidence>
<gene>
    <name evidence="5" type="ORF">ODI_02007</name>
    <name evidence="6" type="ORF">ODI_R0185</name>
</gene>
<sequence length="277" mass="30284">MKTETRLRHADRLLPVLDWLMAHPDDEPDLYHLAELACLSPFHFHRVYRAMTGETVTATAQRMRLHRAAGELETGGRSLAQVARRAGYQSAAAFGRAFTQAYGLAPGRYRAQRARLPHPQEPIMHTVTLEDFSGLTLATLPHRGSYEAIGAAFDRLYMLAGARGLADTETVGYGVYYDDPAQTAVDALRSSAGIPVAADADLDAVFERVALPAGRCAVLEHVGPYSELEAAYAWLFGPWLAQSGHEPADVPVFEAYLNDPKTTPPAALLTRIYLPLA</sequence>